<dbReference type="InterPro" id="IPR000594">
    <property type="entry name" value="ThiF_NAD_FAD-bd"/>
</dbReference>
<evidence type="ECO:0000259" key="1">
    <source>
        <dbReference type="Pfam" id="PF00899"/>
    </source>
</evidence>
<name>A0ABS6YEC0_9BACT</name>
<dbReference type="PANTHER" id="PTHR43267">
    <property type="entry name" value="TRNA THREONYLCARBAMOYLADENOSINE DEHYDRATASE"/>
    <property type="match status" value="1"/>
</dbReference>
<dbReference type="Proteomes" id="UP000788426">
    <property type="component" value="Unassembled WGS sequence"/>
</dbReference>
<evidence type="ECO:0000313" key="2">
    <source>
        <dbReference type="EMBL" id="MBW4769919.1"/>
    </source>
</evidence>
<dbReference type="Pfam" id="PF00899">
    <property type="entry name" value="ThiF"/>
    <property type="match status" value="1"/>
</dbReference>
<dbReference type="RefSeq" id="WP_018363295.1">
    <property type="nucleotide sequence ID" value="NZ_JAHXCT010000007.1"/>
</dbReference>
<reference evidence="2 3" key="1">
    <citation type="submission" date="2021-07" db="EMBL/GenBank/DDBJ databases">
        <title>Genomic diversity and antimicrobial resistance of Prevotella spp. isolated from chronic lung disease airways.</title>
        <authorList>
            <person name="Webb K.A."/>
            <person name="Olagoke O.S."/>
            <person name="Baird T."/>
            <person name="Neill J."/>
            <person name="Pham A."/>
            <person name="Wells T.J."/>
            <person name="Ramsay K.A."/>
            <person name="Bell S.C."/>
            <person name="Sarovich D.S."/>
            <person name="Price E.P."/>
        </authorList>
    </citation>
    <scope>NUCLEOTIDE SEQUENCE [LARGE SCALE GENOMIC DNA]</scope>
    <source>
        <strain evidence="2 3">SCHI0011.S.12</strain>
    </source>
</reference>
<organism evidence="2 3">
    <name type="scientific">Hoylesella nanceiensis</name>
    <dbReference type="NCBI Taxonomy" id="425941"/>
    <lineage>
        <taxon>Bacteria</taxon>
        <taxon>Pseudomonadati</taxon>
        <taxon>Bacteroidota</taxon>
        <taxon>Bacteroidia</taxon>
        <taxon>Bacteroidales</taxon>
        <taxon>Prevotellaceae</taxon>
        <taxon>Hoylesella</taxon>
    </lineage>
</organism>
<dbReference type="PANTHER" id="PTHR43267:SF1">
    <property type="entry name" value="TRNA THREONYLCARBAMOYLADENOSINE DEHYDRATASE"/>
    <property type="match status" value="1"/>
</dbReference>
<comment type="caution">
    <text evidence="2">The sequence shown here is derived from an EMBL/GenBank/DDBJ whole genome shotgun (WGS) entry which is preliminary data.</text>
</comment>
<protein>
    <submittedName>
        <fullName evidence="2">tRNA threonylcarbamoyladenosine dehydratase</fullName>
    </submittedName>
</protein>
<dbReference type="InterPro" id="IPR045886">
    <property type="entry name" value="ThiF/MoeB/HesA"/>
</dbReference>
<dbReference type="InterPro" id="IPR035985">
    <property type="entry name" value="Ubiquitin-activating_enz"/>
</dbReference>
<proteinExistence type="predicted"/>
<dbReference type="GeneID" id="93183228"/>
<dbReference type="CDD" id="cd00755">
    <property type="entry name" value="YgdL_like"/>
    <property type="match status" value="1"/>
</dbReference>
<dbReference type="Gene3D" id="3.40.50.720">
    <property type="entry name" value="NAD(P)-binding Rossmann-like Domain"/>
    <property type="match status" value="1"/>
</dbReference>
<keyword evidence="3" id="KW-1185">Reference proteome</keyword>
<evidence type="ECO:0000313" key="3">
    <source>
        <dbReference type="Proteomes" id="UP000788426"/>
    </source>
</evidence>
<feature type="domain" description="THIF-type NAD/FAD binding fold" evidence="1">
    <location>
        <begin position="6"/>
        <end position="246"/>
    </location>
</feature>
<dbReference type="EMBL" id="JAHXCT010000007">
    <property type="protein sequence ID" value="MBW4769919.1"/>
    <property type="molecule type" value="Genomic_DNA"/>
</dbReference>
<sequence length="257" mass="28288">MQDQFSRTRMIFKRSGIEKLQQSKVAVFGLGGVGGYVVEVLARSGVGHLSIFDDDVVCLTNLNRQIFALHSTLGKNKVDIAVERIKDINPNCEVDARQMFYLPENADEIDLTSFDYVVDCIDTMAAKMELIKRCTALNVPLLSCMGAANKVDPTAFCVCDITKTKMDPLAKIIRKKLRKIGIKHLKVVASDEKPMEPFFDEAEVETQSTDNADTIVSNHHDKKVTPASNAFVPAVAGIIAGGEVVKDLLRIGVEETE</sequence>
<dbReference type="SUPFAM" id="SSF69572">
    <property type="entry name" value="Activating enzymes of the ubiquitin-like proteins"/>
    <property type="match status" value="1"/>
</dbReference>
<gene>
    <name evidence="2" type="ORF">KZO38_09160</name>
</gene>
<accession>A0ABS6YEC0</accession>